<keyword evidence="1" id="KW-1133">Transmembrane helix</keyword>
<reference evidence="2 3" key="1">
    <citation type="submission" date="2020-03" db="EMBL/GenBank/DDBJ databases">
        <title>Genomic Encyclopedia of Type Strains, Phase IV (KMG-IV): sequencing the most valuable type-strain genomes for metagenomic binning, comparative biology and taxonomic classification.</title>
        <authorList>
            <person name="Goeker M."/>
        </authorList>
    </citation>
    <scope>NUCLEOTIDE SEQUENCE [LARGE SCALE GENOMIC DNA]</scope>
    <source>
        <strain evidence="2 3">DSM 4733</strain>
    </source>
</reference>
<feature type="transmembrane region" description="Helical" evidence="1">
    <location>
        <begin position="72"/>
        <end position="90"/>
    </location>
</feature>
<organism evidence="2 3">
    <name type="scientific">Sphingomonas leidyi</name>
    <dbReference type="NCBI Taxonomy" id="68569"/>
    <lineage>
        <taxon>Bacteria</taxon>
        <taxon>Pseudomonadati</taxon>
        <taxon>Pseudomonadota</taxon>
        <taxon>Alphaproteobacteria</taxon>
        <taxon>Sphingomonadales</taxon>
        <taxon>Sphingomonadaceae</taxon>
        <taxon>Sphingomonas</taxon>
    </lineage>
</organism>
<comment type="caution">
    <text evidence="2">The sequence shown here is derived from an EMBL/GenBank/DDBJ whole genome shotgun (WGS) entry which is preliminary data.</text>
</comment>
<accession>A0A7X5UY87</accession>
<dbReference type="EMBL" id="JAASQV010000001">
    <property type="protein sequence ID" value="NIJ64401.1"/>
    <property type="molecule type" value="Genomic_DNA"/>
</dbReference>
<evidence type="ECO:0000313" key="3">
    <source>
        <dbReference type="Proteomes" id="UP000564677"/>
    </source>
</evidence>
<name>A0A7X5UY87_9SPHN</name>
<evidence type="ECO:0000256" key="1">
    <source>
        <dbReference type="SAM" id="Phobius"/>
    </source>
</evidence>
<evidence type="ECO:0000313" key="2">
    <source>
        <dbReference type="EMBL" id="NIJ64401.1"/>
    </source>
</evidence>
<keyword evidence="1" id="KW-0812">Transmembrane</keyword>
<dbReference type="Proteomes" id="UP000564677">
    <property type="component" value="Unassembled WGS sequence"/>
</dbReference>
<keyword evidence="3" id="KW-1185">Reference proteome</keyword>
<feature type="transmembrane region" description="Helical" evidence="1">
    <location>
        <begin position="6"/>
        <end position="25"/>
    </location>
</feature>
<dbReference type="RefSeq" id="WP_167298760.1">
    <property type="nucleotide sequence ID" value="NZ_JAASQV010000001.1"/>
</dbReference>
<dbReference type="AlphaFoldDB" id="A0A7X5UY87"/>
<gene>
    <name evidence="2" type="ORF">FHR20_001332</name>
</gene>
<proteinExistence type="predicted"/>
<feature type="transmembrane region" description="Helical" evidence="1">
    <location>
        <begin position="45"/>
        <end position="66"/>
    </location>
</feature>
<protein>
    <submittedName>
        <fullName evidence="2">Uncharacterized protein</fullName>
    </submittedName>
</protein>
<sequence>MNPWLGLLAGLFIIAASALGFWLGVRMMRSAGWNLEARGSGRDRALRAILALTAVWTGAWVAGFRFGDPLEWFTPILGSGIVLVVIFFGFKRA</sequence>
<keyword evidence="1" id="KW-0472">Membrane</keyword>